<keyword evidence="4" id="KW-1185">Reference proteome</keyword>
<dbReference type="EnsemblMetazoa" id="G18302.1">
    <property type="protein sequence ID" value="G18302.1:cds"/>
    <property type="gene ID" value="G18302"/>
</dbReference>
<dbReference type="AlphaFoldDB" id="A0A8W8JFI6"/>
<evidence type="ECO:0000313" key="3">
    <source>
        <dbReference type="EnsemblMetazoa" id="G18302.1:cds"/>
    </source>
</evidence>
<organism evidence="3 4">
    <name type="scientific">Magallana gigas</name>
    <name type="common">Pacific oyster</name>
    <name type="synonym">Crassostrea gigas</name>
    <dbReference type="NCBI Taxonomy" id="29159"/>
    <lineage>
        <taxon>Eukaryota</taxon>
        <taxon>Metazoa</taxon>
        <taxon>Spiralia</taxon>
        <taxon>Lophotrochozoa</taxon>
        <taxon>Mollusca</taxon>
        <taxon>Bivalvia</taxon>
        <taxon>Autobranchia</taxon>
        <taxon>Pteriomorphia</taxon>
        <taxon>Ostreida</taxon>
        <taxon>Ostreoidea</taxon>
        <taxon>Ostreidae</taxon>
        <taxon>Magallana</taxon>
    </lineage>
</organism>
<proteinExistence type="predicted"/>
<protein>
    <recommendedName>
        <fullName evidence="5">Nuclear apoptosis-inducing factor 1</fullName>
    </recommendedName>
</protein>
<feature type="compositionally biased region" description="Basic and acidic residues" evidence="2">
    <location>
        <begin position="23"/>
        <end position="32"/>
    </location>
</feature>
<evidence type="ECO:0000256" key="2">
    <source>
        <dbReference type="SAM" id="MobiDB-lite"/>
    </source>
</evidence>
<sequence>MGVGPGRTAEEVEKKWHNIFSKSKSEISDHRRATTGTAGGPPQKTLSTIAMAVSNVVGENNTCLSGIPGGLDTSIIQLGGLIGEEPVGINIIEGPPDTVPHILDPESPPPPSPSSWMLPLSRGRTNCSNPKRKIEELTLKKLELEVQYLELKIKKLKKEE</sequence>
<name>A0A8W8JFI6_MAGGI</name>
<reference evidence="3" key="1">
    <citation type="submission" date="2022-08" db="UniProtKB">
        <authorList>
            <consortium name="EnsemblMetazoa"/>
        </authorList>
    </citation>
    <scope>IDENTIFICATION</scope>
    <source>
        <strain evidence="3">05x7-T-G4-1.051#20</strain>
    </source>
</reference>
<accession>A0A8W8JFI6</accession>
<feature type="region of interest" description="Disordered" evidence="2">
    <location>
        <begin position="95"/>
        <end position="117"/>
    </location>
</feature>
<feature type="region of interest" description="Disordered" evidence="2">
    <location>
        <begin position="1"/>
        <end position="43"/>
    </location>
</feature>
<keyword evidence="1" id="KW-0175">Coiled coil</keyword>
<evidence type="ECO:0000256" key="1">
    <source>
        <dbReference type="SAM" id="Coils"/>
    </source>
</evidence>
<feature type="coiled-coil region" evidence="1">
    <location>
        <begin position="132"/>
        <end position="159"/>
    </location>
</feature>
<evidence type="ECO:0000313" key="4">
    <source>
        <dbReference type="Proteomes" id="UP000005408"/>
    </source>
</evidence>
<evidence type="ECO:0008006" key="5">
    <source>
        <dbReference type="Google" id="ProtNLM"/>
    </source>
</evidence>
<dbReference type="Proteomes" id="UP000005408">
    <property type="component" value="Unassembled WGS sequence"/>
</dbReference>